<reference evidence="2" key="1">
    <citation type="submission" date="2021-12" db="EMBL/GenBank/DDBJ databases">
        <authorList>
            <person name="Cha I.-T."/>
            <person name="Lee K.-E."/>
            <person name="Park S.-J."/>
        </authorList>
    </citation>
    <scope>NUCLEOTIDE SEQUENCE</scope>
    <source>
        <strain evidence="2">YSM-43</strain>
    </source>
</reference>
<feature type="chain" id="PRO_5046721600" description="Secreted protein" evidence="1">
    <location>
        <begin position="34"/>
        <end position="150"/>
    </location>
</feature>
<evidence type="ECO:0000313" key="2">
    <source>
        <dbReference type="EMBL" id="UOX34242.1"/>
    </source>
</evidence>
<organism evidence="2 3">
    <name type="scientific">Flavobacterium sediminilitoris</name>
    <dbReference type="NCBI Taxonomy" id="2024526"/>
    <lineage>
        <taxon>Bacteria</taxon>
        <taxon>Pseudomonadati</taxon>
        <taxon>Bacteroidota</taxon>
        <taxon>Flavobacteriia</taxon>
        <taxon>Flavobacteriales</taxon>
        <taxon>Flavobacteriaceae</taxon>
        <taxon>Flavobacterium</taxon>
    </lineage>
</organism>
<evidence type="ECO:0008006" key="4">
    <source>
        <dbReference type="Google" id="ProtNLM"/>
    </source>
</evidence>
<protein>
    <recommendedName>
        <fullName evidence="4">Secreted protein</fullName>
    </recommendedName>
</protein>
<keyword evidence="1" id="KW-0732">Signal</keyword>
<proteinExistence type="predicted"/>
<dbReference type="Proteomes" id="UP000830454">
    <property type="component" value="Chromosome"/>
</dbReference>
<dbReference type="RefSeq" id="WP_246916978.1">
    <property type="nucleotide sequence ID" value="NZ_CP090145.1"/>
</dbReference>
<evidence type="ECO:0000256" key="1">
    <source>
        <dbReference type="SAM" id="SignalP"/>
    </source>
</evidence>
<name>A0ABY4HN11_9FLAO</name>
<reference evidence="2" key="2">
    <citation type="submission" date="2022-04" db="EMBL/GenBank/DDBJ databases">
        <title>Complete Genome Sequence of Flavobacterium sediminilitoris YSM-43, Isolated from a Tidal Sediment.</title>
        <authorList>
            <person name="Lee P.A."/>
        </authorList>
    </citation>
    <scope>NUCLEOTIDE SEQUENCE</scope>
    <source>
        <strain evidence="2">YSM-43</strain>
    </source>
</reference>
<sequence length="150" mass="18574">MKYTFKNNLGSLRKSFKIFAATFVILFSLQSNAQKVAISINVNSHPEVHNHYEEVEYYYYPEIEAYYDTHSSVYIYYESNNWVRSRYLPRYCRDYDVNRGYRVAIDYHGHRPYTHFKTHRVKYHKPSYKKVYKHKHYKKHKRHYYDEDDD</sequence>
<gene>
    <name evidence="2" type="ORF">LXD69_01705</name>
</gene>
<dbReference type="EMBL" id="CP090145">
    <property type="protein sequence ID" value="UOX34242.1"/>
    <property type="molecule type" value="Genomic_DNA"/>
</dbReference>
<evidence type="ECO:0000313" key="3">
    <source>
        <dbReference type="Proteomes" id="UP000830454"/>
    </source>
</evidence>
<feature type="signal peptide" evidence="1">
    <location>
        <begin position="1"/>
        <end position="33"/>
    </location>
</feature>
<keyword evidence="3" id="KW-1185">Reference proteome</keyword>
<accession>A0ABY4HN11</accession>